<dbReference type="InterPro" id="IPR006452">
    <property type="entry name" value="Formate_DH_accessory"/>
</dbReference>
<protein>
    <submittedName>
        <fullName evidence="1">Formate dehydrogenase accessory protein FdhE</fullName>
    </submittedName>
</protein>
<reference evidence="1 2" key="1">
    <citation type="journal article" date="2019" name="Nat. Microbiol.">
        <title>Mediterranean grassland soil C-N compound turnover is dependent on rainfall and depth, and is mediated by genomically divergent microorganisms.</title>
        <authorList>
            <person name="Diamond S."/>
            <person name="Andeer P.F."/>
            <person name="Li Z."/>
            <person name="Crits-Christoph A."/>
            <person name="Burstein D."/>
            <person name="Anantharaman K."/>
            <person name="Lane K.R."/>
            <person name="Thomas B.C."/>
            <person name="Pan C."/>
            <person name="Northen T.R."/>
            <person name="Banfield J.F."/>
        </authorList>
    </citation>
    <scope>NUCLEOTIDE SEQUENCE [LARGE SCALE GENOMIC DNA]</scope>
    <source>
        <strain evidence="1">WS_4</strain>
    </source>
</reference>
<evidence type="ECO:0000313" key="2">
    <source>
        <dbReference type="Proteomes" id="UP000319829"/>
    </source>
</evidence>
<dbReference type="EMBL" id="VBOU01000110">
    <property type="protein sequence ID" value="TMQ52185.1"/>
    <property type="molecule type" value="Genomic_DNA"/>
</dbReference>
<gene>
    <name evidence="1" type="primary">fdhE</name>
    <name evidence="1" type="ORF">E6K74_12610</name>
</gene>
<dbReference type="GO" id="GO:0008199">
    <property type="term" value="F:ferric iron binding"/>
    <property type="evidence" value="ECO:0007669"/>
    <property type="project" value="TreeGrafter"/>
</dbReference>
<evidence type="ECO:0000313" key="1">
    <source>
        <dbReference type="EMBL" id="TMQ52185.1"/>
    </source>
</evidence>
<dbReference type="Gene3D" id="3.90.1670.10">
    <property type="entry name" value="FdhE-like domain"/>
    <property type="match status" value="1"/>
</dbReference>
<dbReference type="AlphaFoldDB" id="A0A538SLE0"/>
<dbReference type="GO" id="GO:0051604">
    <property type="term" value="P:protein maturation"/>
    <property type="evidence" value="ECO:0007669"/>
    <property type="project" value="TreeGrafter"/>
</dbReference>
<dbReference type="SUPFAM" id="SSF144020">
    <property type="entry name" value="FdhE-like"/>
    <property type="match status" value="1"/>
</dbReference>
<comment type="caution">
    <text evidence="1">The sequence shown here is derived from an EMBL/GenBank/DDBJ whole genome shotgun (WGS) entry which is preliminary data.</text>
</comment>
<organism evidence="1 2">
    <name type="scientific">Eiseniibacteriota bacterium</name>
    <dbReference type="NCBI Taxonomy" id="2212470"/>
    <lineage>
        <taxon>Bacteria</taxon>
        <taxon>Candidatus Eiseniibacteriota</taxon>
    </lineage>
</organism>
<dbReference type="PANTHER" id="PTHR37689:SF1">
    <property type="entry name" value="PROTEIN FDHE"/>
    <property type="match status" value="1"/>
</dbReference>
<accession>A0A538SLE0</accession>
<dbReference type="Proteomes" id="UP000319829">
    <property type="component" value="Unassembled WGS sequence"/>
</dbReference>
<sequence>MTLGKLRAEWEDLLERRPAFHASLSVCGDILELWARWSPIRLSPLAWSAEECRARWERGMPLLSEAPAAIGADEIEDLLGALMERVAELRQRAAPELQRLAEAWDRGAIRPHAFFPVPGRIGSGLIEEASGLATELVALLAYGSLRPPLDIYFTSVRGHLNDDAWRLGACPFCGGPAGFSDVLEDGRRRLACHLCGGGWLFSRVKCPFCSTESAQDLVRLEPETQDQGYLLNACKRCHMYVKELDRRVRWNGQSALIEDWGSPHLDLVGERAGHRRPAPAPLAALTRA</sequence>
<dbReference type="GO" id="GO:0005829">
    <property type="term" value="C:cytosol"/>
    <property type="evidence" value="ECO:0007669"/>
    <property type="project" value="TreeGrafter"/>
</dbReference>
<dbReference type="InterPro" id="IPR024064">
    <property type="entry name" value="FdhE-like_sf"/>
</dbReference>
<name>A0A538SLE0_UNCEI</name>
<proteinExistence type="predicted"/>
<dbReference type="CDD" id="cd16341">
    <property type="entry name" value="FdhE"/>
    <property type="match status" value="1"/>
</dbReference>
<dbReference type="PANTHER" id="PTHR37689">
    <property type="entry name" value="PROTEIN FDHE"/>
    <property type="match status" value="1"/>
</dbReference>